<protein>
    <recommendedName>
        <fullName evidence="4">Secreted protein</fullName>
    </recommendedName>
</protein>
<evidence type="ECO:0000313" key="3">
    <source>
        <dbReference type="Proteomes" id="UP000244940"/>
    </source>
</evidence>
<dbReference type="Proteomes" id="UP000244940">
    <property type="component" value="Unassembled WGS sequence"/>
</dbReference>
<gene>
    <name evidence="2" type="ORF">C4N9_15605</name>
</gene>
<keyword evidence="1" id="KW-0732">Signal</keyword>
<reference evidence="2 3" key="1">
    <citation type="submission" date="2018-05" db="EMBL/GenBank/DDBJ databases">
        <title>Pararhodobacter marina sp. nov., isolated from deep-sea water of the Indian Ocean.</title>
        <authorList>
            <person name="Lai Q.Sr."/>
            <person name="Liu X."/>
            <person name="Shao Z."/>
        </authorList>
    </citation>
    <scope>NUCLEOTIDE SEQUENCE [LARGE SCALE GENOMIC DNA]</scope>
    <source>
        <strain evidence="2 3">CIC4N-9</strain>
    </source>
</reference>
<dbReference type="OrthoDB" id="7862810at2"/>
<evidence type="ECO:0000313" key="2">
    <source>
        <dbReference type="EMBL" id="PWE27852.1"/>
    </source>
</evidence>
<dbReference type="EMBL" id="QEYD01000009">
    <property type="protein sequence ID" value="PWE27852.1"/>
    <property type="molecule type" value="Genomic_DNA"/>
</dbReference>
<sequence length="152" mass="16019">MKSVLLAAGLLALPLSAPAQVIADCDWAGSAATIVEPWEQTSRTFANGAIRIAWSDTAEPACCAAHVMILHPSGDGSDEPAYRQCSLLSADRNTGFYDVDIPGVTASYDPAKGLLLTVPVRYWHEGVERGEPGLPGAVRVRINQATGTVSVE</sequence>
<proteinExistence type="predicted"/>
<feature type="chain" id="PRO_5015781327" description="Secreted protein" evidence="1">
    <location>
        <begin position="20"/>
        <end position="152"/>
    </location>
</feature>
<evidence type="ECO:0000256" key="1">
    <source>
        <dbReference type="SAM" id="SignalP"/>
    </source>
</evidence>
<feature type="signal peptide" evidence="1">
    <location>
        <begin position="1"/>
        <end position="19"/>
    </location>
</feature>
<dbReference type="RefSeq" id="WP_109534267.1">
    <property type="nucleotide sequence ID" value="NZ_QEYD01000009.1"/>
</dbReference>
<organism evidence="2 3">
    <name type="scientific">Pararhodobacter marinus</name>
    <dbReference type="NCBI Taxonomy" id="2184063"/>
    <lineage>
        <taxon>Bacteria</taxon>
        <taxon>Pseudomonadati</taxon>
        <taxon>Pseudomonadota</taxon>
        <taxon>Alphaproteobacteria</taxon>
        <taxon>Rhodobacterales</taxon>
        <taxon>Paracoccaceae</taxon>
        <taxon>Pararhodobacter</taxon>
    </lineage>
</organism>
<keyword evidence="3" id="KW-1185">Reference proteome</keyword>
<name>A0A2U2C7L9_9RHOB</name>
<evidence type="ECO:0008006" key="4">
    <source>
        <dbReference type="Google" id="ProtNLM"/>
    </source>
</evidence>
<comment type="caution">
    <text evidence="2">The sequence shown here is derived from an EMBL/GenBank/DDBJ whole genome shotgun (WGS) entry which is preliminary data.</text>
</comment>
<accession>A0A2U2C7L9</accession>
<dbReference type="GeneID" id="94366322"/>
<dbReference type="AlphaFoldDB" id="A0A2U2C7L9"/>